<evidence type="ECO:0000256" key="1">
    <source>
        <dbReference type="SAM" id="MobiDB-lite"/>
    </source>
</evidence>
<gene>
    <name evidence="2" type="ORF">C1H46_037465</name>
</gene>
<dbReference type="EMBL" id="VIEB01000992">
    <property type="protein sequence ID" value="TQD77019.1"/>
    <property type="molecule type" value="Genomic_DNA"/>
</dbReference>
<feature type="compositionally biased region" description="Polar residues" evidence="1">
    <location>
        <begin position="1"/>
        <end position="15"/>
    </location>
</feature>
<protein>
    <submittedName>
        <fullName evidence="2">Uncharacterized protein</fullName>
    </submittedName>
</protein>
<feature type="region of interest" description="Disordered" evidence="1">
    <location>
        <begin position="1"/>
        <end position="38"/>
    </location>
</feature>
<evidence type="ECO:0000313" key="2">
    <source>
        <dbReference type="EMBL" id="TQD77019.1"/>
    </source>
</evidence>
<sequence>MMVTIQQTEESSSPVRNAISEPETNQLPELPRRPQPQPYDPLDFVKGPFYPFRHALLPAELVASEKKLPLLHQRVVAASLLHEAVVVGSIACTASQ</sequence>
<dbReference type="Proteomes" id="UP000315295">
    <property type="component" value="Unassembled WGS sequence"/>
</dbReference>
<name>A0A540KSA6_MALBA</name>
<reference evidence="2 3" key="1">
    <citation type="journal article" date="2019" name="G3 (Bethesda)">
        <title>Sequencing of a Wild Apple (Malus baccata) Genome Unravels the Differences Between Cultivated and Wild Apple Species Regarding Disease Resistance and Cold Tolerance.</title>
        <authorList>
            <person name="Chen X."/>
        </authorList>
    </citation>
    <scope>NUCLEOTIDE SEQUENCE [LARGE SCALE GENOMIC DNA]</scope>
    <source>
        <strain evidence="3">cv. Shandingzi</strain>
        <tissue evidence="2">Leaves</tissue>
    </source>
</reference>
<accession>A0A540KSA6</accession>
<keyword evidence="3" id="KW-1185">Reference proteome</keyword>
<proteinExistence type="predicted"/>
<evidence type="ECO:0000313" key="3">
    <source>
        <dbReference type="Proteomes" id="UP000315295"/>
    </source>
</evidence>
<comment type="caution">
    <text evidence="2">The sequence shown here is derived from an EMBL/GenBank/DDBJ whole genome shotgun (WGS) entry which is preliminary data.</text>
</comment>
<dbReference type="AlphaFoldDB" id="A0A540KSA6"/>
<organism evidence="2 3">
    <name type="scientific">Malus baccata</name>
    <name type="common">Siberian crab apple</name>
    <name type="synonym">Pyrus baccata</name>
    <dbReference type="NCBI Taxonomy" id="106549"/>
    <lineage>
        <taxon>Eukaryota</taxon>
        <taxon>Viridiplantae</taxon>
        <taxon>Streptophyta</taxon>
        <taxon>Embryophyta</taxon>
        <taxon>Tracheophyta</taxon>
        <taxon>Spermatophyta</taxon>
        <taxon>Magnoliopsida</taxon>
        <taxon>eudicotyledons</taxon>
        <taxon>Gunneridae</taxon>
        <taxon>Pentapetalae</taxon>
        <taxon>rosids</taxon>
        <taxon>fabids</taxon>
        <taxon>Rosales</taxon>
        <taxon>Rosaceae</taxon>
        <taxon>Amygdaloideae</taxon>
        <taxon>Maleae</taxon>
        <taxon>Malus</taxon>
    </lineage>
</organism>